<organism evidence="1 2">
    <name type="scientific">Microvirga aerophila</name>
    <dbReference type="NCBI Taxonomy" id="670291"/>
    <lineage>
        <taxon>Bacteria</taxon>
        <taxon>Pseudomonadati</taxon>
        <taxon>Pseudomonadota</taxon>
        <taxon>Alphaproteobacteria</taxon>
        <taxon>Hyphomicrobiales</taxon>
        <taxon>Methylobacteriaceae</taxon>
        <taxon>Microvirga</taxon>
    </lineage>
</organism>
<proteinExistence type="predicted"/>
<comment type="caution">
    <text evidence="1">The sequence shown here is derived from an EMBL/GenBank/DDBJ whole genome shotgun (WGS) entry which is preliminary data.</text>
</comment>
<gene>
    <name evidence="1" type="ORF">MAE02_60070</name>
</gene>
<dbReference type="Proteomes" id="UP000321085">
    <property type="component" value="Unassembled WGS sequence"/>
</dbReference>
<protein>
    <recommendedName>
        <fullName evidence="3">Solute-binding protein family 3/N-terminal domain-containing protein</fullName>
    </recommendedName>
</protein>
<evidence type="ECO:0000313" key="1">
    <source>
        <dbReference type="EMBL" id="GEO18311.1"/>
    </source>
</evidence>
<dbReference type="AlphaFoldDB" id="A0A512C278"/>
<dbReference type="EMBL" id="BJYU01000179">
    <property type="protein sequence ID" value="GEO18311.1"/>
    <property type="molecule type" value="Genomic_DNA"/>
</dbReference>
<accession>A0A512C278</accession>
<name>A0A512C278_9HYPH</name>
<evidence type="ECO:0000313" key="2">
    <source>
        <dbReference type="Proteomes" id="UP000321085"/>
    </source>
</evidence>
<reference evidence="1 2" key="1">
    <citation type="submission" date="2019-07" db="EMBL/GenBank/DDBJ databases">
        <title>Whole genome shotgun sequence of Microvirga aerophila NBRC 106136.</title>
        <authorList>
            <person name="Hosoyama A."/>
            <person name="Uohara A."/>
            <person name="Ohji S."/>
            <person name="Ichikawa N."/>
        </authorList>
    </citation>
    <scope>NUCLEOTIDE SEQUENCE [LARGE SCALE GENOMIC DNA]</scope>
    <source>
        <strain evidence="1 2">NBRC 106136</strain>
    </source>
</reference>
<keyword evidence="2" id="KW-1185">Reference proteome</keyword>
<sequence>MLDGHFHAAGTAVAVPKGHTEALEVFSGMIEDLKGDGTVRKVFDAHGMETATVAPAGSRS</sequence>
<evidence type="ECO:0008006" key="3">
    <source>
        <dbReference type="Google" id="ProtNLM"/>
    </source>
</evidence>
<dbReference type="RefSeq" id="WP_170285148.1">
    <property type="nucleotide sequence ID" value="NZ_BJYU01000179.1"/>
</dbReference>